<protein>
    <recommendedName>
        <fullName evidence="1">Restriction endonuclease type II-like domain-containing protein</fullName>
    </recommendedName>
</protein>
<accession>K8PDY9</accession>
<evidence type="ECO:0000313" key="2">
    <source>
        <dbReference type="EMBL" id="EKS37775.1"/>
    </source>
</evidence>
<dbReference type="RefSeq" id="WP_002712591.1">
    <property type="nucleotide sequence ID" value="NZ_KB375281.1"/>
</dbReference>
<dbReference type="InterPro" id="IPR049468">
    <property type="entry name" value="Restrct_endonuc-II-like_dom"/>
</dbReference>
<comment type="caution">
    <text evidence="2">The sequence shown here is derived from an EMBL/GenBank/DDBJ whole genome shotgun (WGS) entry which is preliminary data.</text>
</comment>
<evidence type="ECO:0000259" key="1">
    <source>
        <dbReference type="Pfam" id="PF18741"/>
    </source>
</evidence>
<dbReference type="AlphaFoldDB" id="K8PDY9"/>
<dbReference type="EMBL" id="AGWY01000007">
    <property type="protein sequence ID" value="EKS37775.1"/>
    <property type="molecule type" value="Genomic_DNA"/>
</dbReference>
<dbReference type="InterPro" id="IPR011335">
    <property type="entry name" value="Restrct_endonuc-II-like"/>
</dbReference>
<gene>
    <name evidence="2" type="ORF">HMPREF9696_01725</name>
</gene>
<name>K8PDY9_9BRAD</name>
<proteinExistence type="predicted"/>
<dbReference type="Proteomes" id="UP000001095">
    <property type="component" value="Unassembled WGS sequence"/>
</dbReference>
<evidence type="ECO:0000313" key="3">
    <source>
        <dbReference type="Proteomes" id="UP000001095"/>
    </source>
</evidence>
<feature type="domain" description="Restriction endonuclease type II-like" evidence="1">
    <location>
        <begin position="89"/>
        <end position="168"/>
    </location>
</feature>
<reference evidence="2 3" key="1">
    <citation type="submission" date="2012-04" db="EMBL/GenBank/DDBJ databases">
        <title>The Genome Sequence of Afipia clevelandensis ATCC 49720.</title>
        <authorList>
            <consortium name="The Broad Institute Genome Sequencing Platform"/>
            <person name="Earl A."/>
            <person name="Ward D."/>
            <person name="Feldgarden M."/>
            <person name="Gevers D."/>
            <person name="Huys G."/>
            <person name="Walker B."/>
            <person name="Young S.K."/>
            <person name="Zeng Q."/>
            <person name="Gargeya S."/>
            <person name="Fitzgerald M."/>
            <person name="Haas B."/>
            <person name="Abouelleil A."/>
            <person name="Alvarado L."/>
            <person name="Arachchi H.M."/>
            <person name="Berlin A."/>
            <person name="Chapman S.B."/>
            <person name="Goldberg J."/>
            <person name="Griggs A."/>
            <person name="Gujja S."/>
            <person name="Hansen M."/>
            <person name="Howarth C."/>
            <person name="Imamovic A."/>
            <person name="Larimer J."/>
            <person name="McCowen C."/>
            <person name="Montmayeur A."/>
            <person name="Murphy C."/>
            <person name="Neiman D."/>
            <person name="Pearson M."/>
            <person name="Priest M."/>
            <person name="Roberts A."/>
            <person name="Saif S."/>
            <person name="Shea T."/>
            <person name="Sisk P."/>
            <person name="Sykes S."/>
            <person name="Wortman J."/>
            <person name="Nusbaum C."/>
            <person name="Birren B."/>
        </authorList>
    </citation>
    <scope>NUCLEOTIDE SEQUENCE [LARGE SCALE GENOMIC DNA]</scope>
    <source>
        <strain evidence="2 3">ATCC 49720</strain>
    </source>
</reference>
<sequence length="174" mass="19749">MSAGGIEKLCEQLAELVASNTLMAFENWQGGIASPIERIFCIGLWSFVDLHSWEYEGFSSVVVRYGGRDLSEQDIAQVNKHGVILLEYQKSELSWRADFVLSVPSLSSRKMIVECDGHQFHERTKEQAARDRSRDRETQAAGYSILRFTGSELYRDPLKCVREVLDALKQTWGA</sequence>
<dbReference type="HOGENOM" id="CLU_1545846_0_0_5"/>
<dbReference type="Gene3D" id="3.40.960.10">
    <property type="entry name" value="VSR Endonuclease"/>
    <property type="match status" value="1"/>
</dbReference>
<keyword evidence="3" id="KW-1185">Reference proteome</keyword>
<dbReference type="OrthoDB" id="9757917at2"/>
<dbReference type="SUPFAM" id="SSF52980">
    <property type="entry name" value="Restriction endonuclease-like"/>
    <property type="match status" value="1"/>
</dbReference>
<dbReference type="Pfam" id="PF18741">
    <property type="entry name" value="MTES_1575"/>
    <property type="match status" value="1"/>
</dbReference>
<organism evidence="2 3">
    <name type="scientific">Afipia clevelandensis ATCC 49720</name>
    <dbReference type="NCBI Taxonomy" id="883079"/>
    <lineage>
        <taxon>Bacteria</taxon>
        <taxon>Pseudomonadati</taxon>
        <taxon>Pseudomonadota</taxon>
        <taxon>Alphaproteobacteria</taxon>
        <taxon>Hyphomicrobiales</taxon>
        <taxon>Nitrobacteraceae</taxon>
        <taxon>Afipia</taxon>
    </lineage>
</organism>